<dbReference type="CDD" id="cd00165">
    <property type="entry name" value="S4"/>
    <property type="match status" value="1"/>
</dbReference>
<evidence type="ECO:0000259" key="7">
    <source>
        <dbReference type="Pfam" id="PF00849"/>
    </source>
</evidence>
<evidence type="ECO:0000256" key="3">
    <source>
        <dbReference type="ARBA" id="ARBA00036882"/>
    </source>
</evidence>
<dbReference type="InterPro" id="IPR036986">
    <property type="entry name" value="S4_RNA-bd_sf"/>
</dbReference>
<dbReference type="PANTHER" id="PTHR21600:SF44">
    <property type="entry name" value="RIBOSOMAL LARGE SUBUNIT PSEUDOURIDINE SYNTHASE D"/>
    <property type="match status" value="1"/>
</dbReference>
<dbReference type="EMBL" id="CP002292">
    <property type="protein sequence ID" value="ADP71148.1"/>
    <property type="molecule type" value="Genomic_DNA"/>
</dbReference>
<dbReference type="KEGG" id="rva:Rvan_1912"/>
<dbReference type="InterPro" id="IPR050188">
    <property type="entry name" value="RluA_PseudoU_synthase"/>
</dbReference>
<dbReference type="STRING" id="648757.Rvan_1912"/>
<dbReference type="SUPFAM" id="SSF55174">
    <property type="entry name" value="Alpha-L RNA-binding motif"/>
    <property type="match status" value="1"/>
</dbReference>
<dbReference type="OrthoDB" id="9807829at2"/>
<dbReference type="InterPro" id="IPR006225">
    <property type="entry name" value="PsdUridine_synth_RluC/D"/>
</dbReference>
<evidence type="ECO:0000256" key="6">
    <source>
        <dbReference type="RuleBase" id="RU362028"/>
    </source>
</evidence>
<dbReference type="RefSeq" id="WP_013419534.1">
    <property type="nucleotide sequence ID" value="NC_014664.1"/>
</dbReference>
<proteinExistence type="inferred from homology"/>
<evidence type="ECO:0000313" key="8">
    <source>
        <dbReference type="EMBL" id="ADP71148.1"/>
    </source>
</evidence>
<dbReference type="Proteomes" id="UP000001399">
    <property type="component" value="Chromosome"/>
</dbReference>
<dbReference type="Gene3D" id="3.30.2350.10">
    <property type="entry name" value="Pseudouridine synthase"/>
    <property type="match status" value="1"/>
</dbReference>
<comment type="similarity">
    <text evidence="1 6">Belongs to the pseudouridine synthase RluA family.</text>
</comment>
<dbReference type="CDD" id="cd02869">
    <property type="entry name" value="PseudoU_synth_RluA_like"/>
    <property type="match status" value="1"/>
</dbReference>
<dbReference type="HOGENOM" id="CLU_016902_4_1_5"/>
<dbReference type="PANTHER" id="PTHR21600">
    <property type="entry name" value="MITOCHONDRIAL RNA PSEUDOURIDINE SYNTHASE"/>
    <property type="match status" value="1"/>
</dbReference>
<feature type="active site" evidence="4">
    <location>
        <position position="150"/>
    </location>
</feature>
<sequence>MTSDEFSPARYEASEDDAGVRLDRFLASRIETQSRVRLQELIRAGHVVRLAAGRDAETSTDPSAKVRLGDTFEVTTPPAENYAVEGEAIELNVVYEDASLIVIDKPAGLVVHPGAGNPNGTLVNALIAHCGDSLSGIGGVTRPGIVHRLDKNTSGLMVVAKTDKAHRSLSAQFADHGRTGALRREYLALVWGEPQPTSGRIEARIARHAGSRIKMAVVRNGGREAATIYATERVFRLGNVESQSAAMGKWNKTATLSVLRCKLETGRTHQVRVHLAHIGVPLVGDSVYGAGFRTKALALPDEAARNFACAERQALHAAGLRFEHPSSRKVLSFESPLPEDIAQLCNALERFDAKLSKN</sequence>
<name>E3I0Q8_RHOVT</name>
<dbReference type="eggNOG" id="COG0564">
    <property type="taxonomic scope" value="Bacteria"/>
</dbReference>
<evidence type="ECO:0000313" key="9">
    <source>
        <dbReference type="Proteomes" id="UP000001399"/>
    </source>
</evidence>
<dbReference type="SUPFAM" id="SSF55120">
    <property type="entry name" value="Pseudouridine synthase"/>
    <property type="match status" value="1"/>
</dbReference>
<comment type="function">
    <text evidence="6">Responsible for synthesis of pseudouridine from uracil.</text>
</comment>
<keyword evidence="9" id="KW-1185">Reference proteome</keyword>
<evidence type="ECO:0000256" key="5">
    <source>
        <dbReference type="PROSITE-ProRule" id="PRU00182"/>
    </source>
</evidence>
<dbReference type="InterPro" id="IPR006145">
    <property type="entry name" value="PsdUridine_synth_RsuA/RluA"/>
</dbReference>
<feature type="domain" description="Pseudouridine synthase RsuA/RluA-like" evidence="7">
    <location>
        <begin position="100"/>
        <end position="277"/>
    </location>
</feature>
<comment type="catalytic activity">
    <reaction evidence="6">
        <text>a uridine in RNA = a pseudouridine in RNA</text>
        <dbReference type="Rhea" id="RHEA:48348"/>
        <dbReference type="Rhea" id="RHEA-COMP:12068"/>
        <dbReference type="Rhea" id="RHEA-COMP:12069"/>
        <dbReference type="ChEBI" id="CHEBI:65314"/>
        <dbReference type="ChEBI" id="CHEBI:65315"/>
    </reaction>
</comment>
<dbReference type="GO" id="GO:0000455">
    <property type="term" value="P:enzyme-directed rRNA pseudouridine synthesis"/>
    <property type="evidence" value="ECO:0007669"/>
    <property type="project" value="TreeGrafter"/>
</dbReference>
<evidence type="ECO:0000256" key="2">
    <source>
        <dbReference type="ARBA" id="ARBA00023235"/>
    </source>
</evidence>
<keyword evidence="2 6" id="KW-0413">Isomerase</keyword>
<keyword evidence="5" id="KW-0694">RNA-binding</keyword>
<dbReference type="PROSITE" id="PS50889">
    <property type="entry name" value="S4"/>
    <property type="match status" value="1"/>
</dbReference>
<dbReference type="Gene3D" id="3.10.290.10">
    <property type="entry name" value="RNA-binding S4 domain"/>
    <property type="match status" value="1"/>
</dbReference>
<comment type="catalytic activity">
    <reaction evidence="3">
        <text>uridine(1911/1915/1917) in 23S rRNA = pseudouridine(1911/1915/1917) in 23S rRNA</text>
        <dbReference type="Rhea" id="RHEA:42524"/>
        <dbReference type="Rhea" id="RHEA-COMP:10097"/>
        <dbReference type="Rhea" id="RHEA-COMP:10098"/>
        <dbReference type="ChEBI" id="CHEBI:65314"/>
        <dbReference type="ChEBI" id="CHEBI:65315"/>
        <dbReference type="EC" id="5.4.99.23"/>
    </reaction>
</comment>
<evidence type="ECO:0000256" key="1">
    <source>
        <dbReference type="ARBA" id="ARBA00010876"/>
    </source>
</evidence>
<protein>
    <recommendedName>
        <fullName evidence="6">Pseudouridine synthase</fullName>
        <ecNumber evidence="6">5.4.99.-</ecNumber>
    </recommendedName>
</protein>
<accession>E3I0Q8</accession>
<dbReference type="GO" id="GO:0160140">
    <property type="term" value="F:23S rRNA pseudouridine(1911/1915/1917) synthase activity"/>
    <property type="evidence" value="ECO:0007669"/>
    <property type="project" value="UniProtKB-EC"/>
</dbReference>
<reference evidence="9" key="1">
    <citation type="journal article" date="2011" name="J. Bacteriol.">
        <title>Genome sequences of eight morphologically diverse alphaproteobacteria.</title>
        <authorList>
            <consortium name="US DOE Joint Genome Institute"/>
            <person name="Brown P.J."/>
            <person name="Kysela D.T."/>
            <person name="Buechlein A."/>
            <person name="Hemmerich C."/>
            <person name="Brun Y.V."/>
        </authorList>
    </citation>
    <scope>NUCLEOTIDE SEQUENCE [LARGE SCALE GENOMIC DNA]</scope>
    <source>
        <strain evidence="9">ATCC 17100 / ATH 3.1.1 / DSM 162 / LMG 4299</strain>
    </source>
</reference>
<evidence type="ECO:0000256" key="4">
    <source>
        <dbReference type="PIRSR" id="PIRSR606225-1"/>
    </source>
</evidence>
<dbReference type="AlphaFoldDB" id="E3I0Q8"/>
<gene>
    <name evidence="8" type="ordered locus">Rvan_1912</name>
</gene>
<dbReference type="NCBIfam" id="TIGR00005">
    <property type="entry name" value="rluA_subfam"/>
    <property type="match status" value="1"/>
</dbReference>
<organism evidence="8 9">
    <name type="scientific">Rhodomicrobium vannielii (strain ATCC 17100 / DSM 162 / LMG 4299 / NCIMB 10020 / ATH 3.1.1)</name>
    <dbReference type="NCBI Taxonomy" id="648757"/>
    <lineage>
        <taxon>Bacteria</taxon>
        <taxon>Pseudomonadati</taxon>
        <taxon>Pseudomonadota</taxon>
        <taxon>Alphaproteobacteria</taxon>
        <taxon>Hyphomicrobiales</taxon>
        <taxon>Hyphomicrobiaceae</taxon>
        <taxon>Rhodomicrobium</taxon>
    </lineage>
</organism>
<dbReference type="InterPro" id="IPR020103">
    <property type="entry name" value="PsdUridine_synth_cat_dom_sf"/>
</dbReference>
<dbReference type="PROSITE" id="PS01129">
    <property type="entry name" value="PSI_RLU"/>
    <property type="match status" value="1"/>
</dbReference>
<dbReference type="GO" id="GO:0003723">
    <property type="term" value="F:RNA binding"/>
    <property type="evidence" value="ECO:0007669"/>
    <property type="project" value="UniProtKB-KW"/>
</dbReference>
<dbReference type="Pfam" id="PF00849">
    <property type="entry name" value="PseudoU_synth_2"/>
    <property type="match status" value="1"/>
</dbReference>
<dbReference type="EC" id="5.4.99.-" evidence="6"/>
<dbReference type="InterPro" id="IPR006224">
    <property type="entry name" value="PsdUridine_synth_RluA-like_CS"/>
</dbReference>